<dbReference type="InterPro" id="IPR036250">
    <property type="entry name" value="AcylCo_DH-like_C"/>
</dbReference>
<dbReference type="Pfam" id="PF00441">
    <property type="entry name" value="Acyl-CoA_dh_1"/>
    <property type="match status" value="1"/>
</dbReference>
<evidence type="ECO:0000259" key="6">
    <source>
        <dbReference type="Pfam" id="PF00441"/>
    </source>
</evidence>
<dbReference type="SUPFAM" id="SSF47203">
    <property type="entry name" value="Acyl-CoA dehydrogenase C-terminal domain-like"/>
    <property type="match status" value="1"/>
</dbReference>
<evidence type="ECO:0000256" key="5">
    <source>
        <dbReference type="RuleBase" id="RU362125"/>
    </source>
</evidence>
<dbReference type="CDD" id="cd00567">
    <property type="entry name" value="ACAD"/>
    <property type="match status" value="1"/>
</dbReference>
<evidence type="ECO:0000256" key="2">
    <source>
        <dbReference type="ARBA" id="ARBA00009347"/>
    </source>
</evidence>
<dbReference type="PATRIC" id="fig|28087.4.peg.3712"/>
<keyword evidence="4 5" id="KW-0274">FAD</keyword>
<dbReference type="InterPro" id="IPR006091">
    <property type="entry name" value="Acyl-CoA_Oxase/DH_mid-dom"/>
</dbReference>
<dbReference type="eggNOG" id="COG1960">
    <property type="taxonomic scope" value="Bacteria"/>
</dbReference>
<dbReference type="InterPro" id="IPR009100">
    <property type="entry name" value="AcylCoA_DH/oxidase_NM_dom_sf"/>
</dbReference>
<dbReference type="PANTHER" id="PTHR43884">
    <property type="entry name" value="ACYL-COA DEHYDROGENASE"/>
    <property type="match status" value="1"/>
</dbReference>
<feature type="domain" description="Acyl-CoA oxidase/dehydrogenase middle" evidence="7">
    <location>
        <begin position="125"/>
        <end position="222"/>
    </location>
</feature>
<evidence type="ECO:0000313" key="9">
    <source>
        <dbReference type="Proteomes" id="UP000054621"/>
    </source>
</evidence>
<comment type="caution">
    <text evidence="8">The sequence shown here is derived from an EMBL/GenBank/DDBJ whole genome shotgun (WGS) entry which is preliminary data.</text>
</comment>
<accession>A0A0W0YCJ5</accession>
<protein>
    <submittedName>
        <fullName evidence="8">Acyl-CoA dehydrogenase</fullName>
        <ecNumber evidence="8">1.3.8.1</ecNumber>
    </submittedName>
</protein>
<dbReference type="Gene3D" id="2.40.110.10">
    <property type="entry name" value="Butyryl-CoA Dehydrogenase, subunit A, domain 2"/>
    <property type="match status" value="1"/>
</dbReference>
<keyword evidence="5 8" id="KW-0560">Oxidoreductase</keyword>
<dbReference type="EMBL" id="LNYV01000037">
    <property type="protein sequence ID" value="KTD54636.1"/>
    <property type="molecule type" value="Genomic_DNA"/>
</dbReference>
<dbReference type="InterPro" id="IPR009075">
    <property type="entry name" value="AcylCo_DH/oxidase_C"/>
</dbReference>
<dbReference type="RefSeq" id="WP_027272131.1">
    <property type="nucleotide sequence ID" value="NZ_CAAAJE010000031.1"/>
</dbReference>
<reference evidence="8 9" key="1">
    <citation type="submission" date="2015-11" db="EMBL/GenBank/DDBJ databases">
        <title>Genomic analysis of 38 Legionella species identifies large and diverse effector repertoires.</title>
        <authorList>
            <person name="Burstein D."/>
            <person name="Amaro F."/>
            <person name="Zusman T."/>
            <person name="Lifshitz Z."/>
            <person name="Cohen O."/>
            <person name="Gilbert J.A."/>
            <person name="Pupko T."/>
            <person name="Shuman H.A."/>
            <person name="Segal G."/>
        </authorList>
    </citation>
    <scope>NUCLEOTIDE SEQUENCE [LARGE SCALE GENOMIC DNA]</scope>
    <source>
        <strain evidence="8 9">Mt.St.Helens-4</strain>
    </source>
</reference>
<evidence type="ECO:0000256" key="1">
    <source>
        <dbReference type="ARBA" id="ARBA00001974"/>
    </source>
</evidence>
<dbReference type="Proteomes" id="UP000054621">
    <property type="component" value="Unassembled WGS sequence"/>
</dbReference>
<feature type="domain" description="Acyl-CoA dehydrogenase/oxidase C-terminal" evidence="6">
    <location>
        <begin position="235"/>
        <end position="386"/>
    </location>
</feature>
<dbReference type="Gene3D" id="1.10.540.10">
    <property type="entry name" value="Acyl-CoA dehydrogenase/oxidase, N-terminal domain"/>
    <property type="match status" value="1"/>
</dbReference>
<evidence type="ECO:0000256" key="3">
    <source>
        <dbReference type="ARBA" id="ARBA00022630"/>
    </source>
</evidence>
<evidence type="ECO:0000259" key="7">
    <source>
        <dbReference type="Pfam" id="PF02770"/>
    </source>
</evidence>
<dbReference type="AlphaFoldDB" id="A0A0W0YCJ5"/>
<dbReference type="STRING" id="28087.Lsai_3458"/>
<dbReference type="GO" id="GO:0005886">
    <property type="term" value="C:plasma membrane"/>
    <property type="evidence" value="ECO:0007669"/>
    <property type="project" value="TreeGrafter"/>
</dbReference>
<dbReference type="GO" id="GO:0050660">
    <property type="term" value="F:flavin adenine dinucleotide binding"/>
    <property type="evidence" value="ECO:0007669"/>
    <property type="project" value="InterPro"/>
</dbReference>
<dbReference type="Pfam" id="PF02770">
    <property type="entry name" value="Acyl-CoA_dh_M"/>
    <property type="match status" value="1"/>
</dbReference>
<dbReference type="InterPro" id="IPR037069">
    <property type="entry name" value="AcylCoA_DH/ox_N_sf"/>
</dbReference>
<comment type="cofactor">
    <cofactor evidence="1 5">
        <name>FAD</name>
        <dbReference type="ChEBI" id="CHEBI:57692"/>
    </cofactor>
</comment>
<dbReference type="PANTHER" id="PTHR43884:SF19">
    <property type="entry name" value="ACYL-COA DEHYDROGENASE FADE4-RELATED"/>
    <property type="match status" value="1"/>
</dbReference>
<organism evidence="8 9">
    <name type="scientific">Legionella sainthelensi</name>
    <dbReference type="NCBI Taxonomy" id="28087"/>
    <lineage>
        <taxon>Bacteria</taxon>
        <taxon>Pseudomonadati</taxon>
        <taxon>Pseudomonadota</taxon>
        <taxon>Gammaproteobacteria</taxon>
        <taxon>Legionellales</taxon>
        <taxon>Legionellaceae</taxon>
        <taxon>Legionella</taxon>
    </lineage>
</organism>
<comment type="similarity">
    <text evidence="2 5">Belongs to the acyl-CoA dehydrogenase family.</text>
</comment>
<dbReference type="GO" id="GO:0016937">
    <property type="term" value="F:short-chain fatty acyl-CoA dehydrogenase activity"/>
    <property type="evidence" value="ECO:0007669"/>
    <property type="project" value="UniProtKB-EC"/>
</dbReference>
<proteinExistence type="inferred from homology"/>
<dbReference type="Gene3D" id="1.20.140.10">
    <property type="entry name" value="Butyryl-CoA Dehydrogenase, subunit A, domain 3"/>
    <property type="match status" value="1"/>
</dbReference>
<evidence type="ECO:0000256" key="4">
    <source>
        <dbReference type="ARBA" id="ARBA00022827"/>
    </source>
</evidence>
<gene>
    <name evidence="8" type="ORF">Lsai_3458</name>
</gene>
<dbReference type="InterPro" id="IPR046373">
    <property type="entry name" value="Acyl-CoA_Oxase/DH_mid-dom_sf"/>
</dbReference>
<evidence type="ECO:0000313" key="8">
    <source>
        <dbReference type="EMBL" id="KTD54636.1"/>
    </source>
</evidence>
<dbReference type="SUPFAM" id="SSF56645">
    <property type="entry name" value="Acyl-CoA dehydrogenase NM domain-like"/>
    <property type="match status" value="1"/>
</dbReference>
<name>A0A0W0YCJ5_9GAMM</name>
<dbReference type="OrthoDB" id="3666321at2"/>
<keyword evidence="3 5" id="KW-0285">Flavoprotein</keyword>
<dbReference type="EC" id="1.3.8.1" evidence="8"/>
<sequence length="563" mass="63302">MSSYISLMQLIHSFEAYLGNPETQNTPVNFKQSLTYDEQELLAWPQIKFIQQWNFMEYLIPCELGGKLGALDSTYALIKSISRRDLTTAIAVGLSFLGALPLWLAGNIKQQQKIVALFRRGEIVAFALTEEEHGSDIMANEVVAKAYEDGWQLSGNKWCVNFATLGHAASILCRTHDKGGPLGFSVFFLDKSDVESGFTPTPKLPTLGVRGLDISGFSLNKVFLPQEALVGKERHGLELTYKILQVSRALCASFSVGGADTALRLTLSFSLTRHLYNKNAYDIPVVKQRLGEQFTQLLIADCMGLVIARAGSVMPQKLSFWSAIIKFLIPKMTEDIVDECGLVLGARAYLRTTEWAMFQKIRRDIKVVGLFDGSSQVNLSLIASSLLPQARMRGSCPKNQLMLLEQIFDLKKGCPAFNITDLGLFMHEEDSILAGLSVLQSEQIAPLIIAIQHEIDRLDQQMMLMQEQKQLEPRSLAAFRLAEQYCWVFAASCCLHFWHFNQEMLCKESLDLDWIQLAIQLILNKLHTNSKIDTRLQESMAKKLEIFYQQNKLFSVLPAQIPD</sequence>